<evidence type="ECO:0000256" key="1">
    <source>
        <dbReference type="SAM" id="MobiDB-lite"/>
    </source>
</evidence>
<dbReference type="Gene3D" id="3.30.420.10">
    <property type="entry name" value="Ribonuclease H-like superfamily/Ribonuclease H"/>
    <property type="match status" value="1"/>
</dbReference>
<dbReference type="Pfam" id="PF16793">
    <property type="entry name" value="RepB_primase"/>
    <property type="match status" value="1"/>
</dbReference>
<feature type="domain" description="OTU" evidence="2">
    <location>
        <begin position="870"/>
        <end position="1026"/>
    </location>
</feature>
<dbReference type="InterPro" id="IPR039459">
    <property type="entry name" value="RepB-like_DNA_primase_dom"/>
</dbReference>
<proteinExistence type="predicted"/>
<dbReference type="Gene3D" id="3.90.70.80">
    <property type="match status" value="1"/>
</dbReference>
<organism evidence="4">
    <name type="scientific">Cladocopium goreaui</name>
    <dbReference type="NCBI Taxonomy" id="2562237"/>
    <lineage>
        <taxon>Eukaryota</taxon>
        <taxon>Sar</taxon>
        <taxon>Alveolata</taxon>
        <taxon>Dinophyceae</taxon>
        <taxon>Suessiales</taxon>
        <taxon>Symbiodiniaceae</taxon>
        <taxon>Cladocopium</taxon>
    </lineage>
</organism>
<gene>
    <name evidence="4" type="ORF">C1SCF055_LOCUS7554</name>
</gene>
<dbReference type="InterPro" id="IPR012337">
    <property type="entry name" value="RNaseH-like_sf"/>
</dbReference>
<dbReference type="Gene3D" id="3.30.70.1790">
    <property type="entry name" value="RepB DNA-primase, N-terminal domain"/>
    <property type="match status" value="1"/>
</dbReference>
<dbReference type="EMBL" id="CAMXCT010000501">
    <property type="protein sequence ID" value="CAI3979617.1"/>
    <property type="molecule type" value="Genomic_DNA"/>
</dbReference>
<dbReference type="InterPro" id="IPR001584">
    <property type="entry name" value="Integrase_cat-core"/>
</dbReference>
<feature type="region of interest" description="Disordered" evidence="1">
    <location>
        <begin position="255"/>
        <end position="284"/>
    </location>
</feature>
<dbReference type="PROSITE" id="PS50994">
    <property type="entry name" value="INTEGRASE"/>
    <property type="match status" value="1"/>
</dbReference>
<evidence type="ECO:0000313" key="5">
    <source>
        <dbReference type="EMBL" id="CAL4766929.1"/>
    </source>
</evidence>
<protein>
    <submittedName>
        <fullName evidence="5">RepB-like DNA primase domain-containing protein</fullName>
    </submittedName>
</protein>
<evidence type="ECO:0000259" key="2">
    <source>
        <dbReference type="PROSITE" id="PS50802"/>
    </source>
</evidence>
<comment type="caution">
    <text evidence="4">The sequence shown here is derived from an EMBL/GenBank/DDBJ whole genome shotgun (WGS) entry which is preliminary data.</text>
</comment>
<name>A0A9P1BUR4_9DINO</name>
<evidence type="ECO:0000313" key="4">
    <source>
        <dbReference type="EMBL" id="CAI3979617.1"/>
    </source>
</evidence>
<dbReference type="InterPro" id="IPR036397">
    <property type="entry name" value="RNaseH_sf"/>
</dbReference>
<dbReference type="PROSITE" id="PS50802">
    <property type="entry name" value="OTU"/>
    <property type="match status" value="1"/>
</dbReference>
<dbReference type="GO" id="GO:0015074">
    <property type="term" value="P:DNA integration"/>
    <property type="evidence" value="ECO:0007669"/>
    <property type="project" value="InterPro"/>
</dbReference>
<reference evidence="4" key="1">
    <citation type="submission" date="2022-10" db="EMBL/GenBank/DDBJ databases">
        <authorList>
            <person name="Chen Y."/>
            <person name="Dougan E. K."/>
            <person name="Chan C."/>
            <person name="Rhodes N."/>
            <person name="Thang M."/>
        </authorList>
    </citation>
    <scope>NUCLEOTIDE SEQUENCE</scope>
</reference>
<feature type="domain" description="Integrase catalytic" evidence="3">
    <location>
        <begin position="528"/>
        <end position="649"/>
    </location>
</feature>
<dbReference type="InterPro" id="IPR003323">
    <property type="entry name" value="OTU_dom"/>
</dbReference>
<dbReference type="EMBL" id="CAMXCT020000501">
    <property type="protein sequence ID" value="CAL1132992.1"/>
    <property type="molecule type" value="Genomic_DNA"/>
</dbReference>
<accession>A0A9P1BUR4</accession>
<dbReference type="Proteomes" id="UP001152797">
    <property type="component" value="Unassembled WGS sequence"/>
</dbReference>
<dbReference type="OrthoDB" id="424909at2759"/>
<dbReference type="GO" id="GO:0003676">
    <property type="term" value="F:nucleic acid binding"/>
    <property type="evidence" value="ECO:0007669"/>
    <property type="project" value="InterPro"/>
</dbReference>
<evidence type="ECO:0000313" key="6">
    <source>
        <dbReference type="Proteomes" id="UP001152797"/>
    </source>
</evidence>
<feature type="compositionally biased region" description="Low complexity" evidence="1">
    <location>
        <begin position="268"/>
        <end position="282"/>
    </location>
</feature>
<keyword evidence="6" id="KW-1185">Reference proteome</keyword>
<dbReference type="CDD" id="cd22744">
    <property type="entry name" value="OTU"/>
    <property type="match status" value="1"/>
</dbReference>
<dbReference type="AlphaFoldDB" id="A0A9P1BUR4"/>
<reference evidence="5 6" key="2">
    <citation type="submission" date="2024-05" db="EMBL/GenBank/DDBJ databases">
        <authorList>
            <person name="Chen Y."/>
            <person name="Shah S."/>
            <person name="Dougan E. K."/>
            <person name="Thang M."/>
            <person name="Chan C."/>
        </authorList>
    </citation>
    <scope>NUCLEOTIDE SEQUENCE [LARGE SCALE GENOMIC DNA]</scope>
</reference>
<sequence>MDQAVEFINAFPECAAWHVTALSADKSQCLFNRQSIGRAALLAALPQWLQLNRCHLFVRPLLGNLVFLDLDGYKGRWEDLLAVRPRCVTTTSAGNFQAWILIDHTLSAKTAFWVQQQLTQALQADARACSMNQQGRMPGSENAKPGKNHVVQVLYKSLDHLNESIFLQMVPKPVFRIQADKVVPKVAAPKVPSGEKLLDRSGQDWQSVCTFWEQHPQATMEEAREYMRGRWQATRQHQHYYETLTLEKAKKHCQGAASCEAEPPRDGSPPAVAAPASASSVPEQPDDVQQLIEAALDARFPQVASTTKQCVECKKDLRRALFTERQFLSKTPVCKECRPVDDRFLKRVKSTKSCVECLKELPRDSFTDTQWERGSKSKCKLCVAKQQISQKQHTKQCQQCKVKKAKDAFSKTQWEYTGKVGSTCKECCETNMRKRKLDFAQEHGGKRSKDAGTSETAGVECWETQDVAEALRWLLHVPLTSLPSIDKKTAQAMHAVGKRANWWMKDIKADTSGISVQEKINKIVTAHESLQHLGGREGVIKVLREAEQTWNNMELDAAFVLRRCGFCLANSTRGVNVPDVRKGLKEVQTLLLQHYHHVDIPKICWSDNGSQFRGVVAEAIRLTLGIVPKYIPAGRPQSNGLVEAYNRVLDGSHGGDRQRLLGAVSAYNSLPRRPHGLAPETLWRALRPLESQWRSKTIEAVAGTTADPLTDAEWLELLDEHAAADTDLYQKAAEKFGDDVTQLQKLFHSAQERAALAKKVNRQKRQELKQAPLVTGDIVLCKSTQYKSTAGFGKFETSSDGLRQYSVVSFSGGIATLQEITTGTMITRHESLLRIMPRVVQPGQCTGDNEGLPSPNAKAALKTLETLGRFFVLRTRGDGGCLYRSFAMALQLQAGVKVHALEDNDARAAALREDLVKFSKLYVQGCTADAANMAATCLQVELEQETAWDSSKPFTWERYWEFMSKPHSFATMWSVGRFVESSKLAVFVYIEDNKKVKPIWSEDPPWATGQCHVLRTGCHYDLLVPRRIHSKQG</sequence>
<dbReference type="SUPFAM" id="SSF53098">
    <property type="entry name" value="Ribonuclease H-like"/>
    <property type="match status" value="1"/>
</dbReference>
<dbReference type="EMBL" id="CAMXCT030000501">
    <property type="protein sequence ID" value="CAL4766929.1"/>
    <property type="molecule type" value="Genomic_DNA"/>
</dbReference>
<evidence type="ECO:0000259" key="3">
    <source>
        <dbReference type="PROSITE" id="PS50994"/>
    </source>
</evidence>